<feature type="binding site" evidence="6">
    <location>
        <position position="219"/>
    </location>
    <ligand>
        <name>pyrroloquinoline quinone</name>
        <dbReference type="ChEBI" id="CHEBI:58442"/>
    </ligand>
</feature>
<dbReference type="InterPro" id="IPR034119">
    <property type="entry name" value="ADHI"/>
</dbReference>
<dbReference type="GO" id="GO:0016614">
    <property type="term" value="F:oxidoreductase activity, acting on CH-OH group of donors"/>
    <property type="evidence" value="ECO:0007669"/>
    <property type="project" value="InterPro"/>
</dbReference>
<accession>A0A562RGU1</accession>
<feature type="binding site" evidence="6">
    <location>
        <position position="126"/>
    </location>
    <ligand>
        <name>pyrroloquinoline quinone</name>
        <dbReference type="ChEBI" id="CHEBI:58442"/>
    </ligand>
</feature>
<evidence type="ECO:0000256" key="3">
    <source>
        <dbReference type="ARBA" id="ARBA00022891"/>
    </source>
</evidence>
<evidence type="ECO:0000259" key="9">
    <source>
        <dbReference type="Pfam" id="PF01011"/>
    </source>
</evidence>
<keyword evidence="2 7" id="KW-0479">Metal-binding</keyword>
<dbReference type="SUPFAM" id="SSF50998">
    <property type="entry name" value="Quinoprotein alcohol dehydrogenase-like"/>
    <property type="match status" value="1"/>
</dbReference>
<dbReference type="GO" id="GO:0005509">
    <property type="term" value="F:calcium ion binding"/>
    <property type="evidence" value="ECO:0007669"/>
    <property type="project" value="InterPro"/>
</dbReference>
<dbReference type="InterPro" id="IPR011047">
    <property type="entry name" value="Quinoprotein_ADH-like_sf"/>
</dbReference>
<keyword evidence="3 6" id="KW-0634">PQQ</keyword>
<feature type="binding site" evidence="7">
    <location>
        <position position="237"/>
    </location>
    <ligand>
        <name>Ca(2+)</name>
        <dbReference type="ChEBI" id="CHEBI:29108"/>
    </ligand>
</feature>
<feature type="binding site" evidence="7">
    <location>
        <position position="303"/>
    </location>
    <ligand>
        <name>Ca(2+)</name>
        <dbReference type="ChEBI" id="CHEBI:29108"/>
    </ligand>
</feature>
<comment type="cofactor">
    <cofactor evidence="7">
        <name>Ca(2+)</name>
        <dbReference type="ChEBI" id="CHEBI:29108"/>
    </cofactor>
    <text evidence="7">Binds 1 Ca(2+) ion per subunit.</text>
</comment>
<comment type="similarity">
    <text evidence="1">Belongs to the bacterial PQQ dehydrogenase family.</text>
</comment>
<dbReference type="PANTHER" id="PTHR32303:SF20">
    <property type="entry name" value="QUINOPROTEIN ETHANOL DEHYDROGENASE"/>
    <property type="match status" value="1"/>
</dbReference>
<evidence type="ECO:0000256" key="7">
    <source>
        <dbReference type="PIRSR" id="PIRSR617512-3"/>
    </source>
</evidence>
<organism evidence="10 11">
    <name type="scientific">Bradyrhizobium huanghuaihaiense</name>
    <dbReference type="NCBI Taxonomy" id="990078"/>
    <lineage>
        <taxon>Bacteria</taxon>
        <taxon>Pseudomonadati</taxon>
        <taxon>Pseudomonadota</taxon>
        <taxon>Alphaproteobacteria</taxon>
        <taxon>Hyphomicrobiales</taxon>
        <taxon>Nitrobacteraceae</taxon>
        <taxon>Bradyrhizobium</taxon>
    </lineage>
</organism>
<dbReference type="InterPro" id="IPR018391">
    <property type="entry name" value="PQQ_b-propeller_rpt"/>
</dbReference>
<evidence type="ECO:0000256" key="8">
    <source>
        <dbReference type="SAM" id="MobiDB-lite"/>
    </source>
</evidence>
<dbReference type="AlphaFoldDB" id="A0A562RGU1"/>
<evidence type="ECO:0000313" key="10">
    <source>
        <dbReference type="EMBL" id="TWI68317.1"/>
    </source>
</evidence>
<dbReference type="GO" id="GO:0016020">
    <property type="term" value="C:membrane"/>
    <property type="evidence" value="ECO:0007669"/>
    <property type="project" value="InterPro"/>
</dbReference>
<proteinExistence type="inferred from homology"/>
<dbReference type="InterPro" id="IPR002372">
    <property type="entry name" value="PQQ_rpt_dom"/>
</dbReference>
<evidence type="ECO:0000313" key="11">
    <source>
        <dbReference type="Proteomes" id="UP000316291"/>
    </source>
</evidence>
<feature type="binding site" evidence="6">
    <location>
        <position position="175"/>
    </location>
    <ligand>
        <name>pyrroloquinoline quinone</name>
        <dbReference type="ChEBI" id="CHEBI:58442"/>
    </ligand>
</feature>
<feature type="binding site" evidence="7">
    <location>
        <position position="345"/>
    </location>
    <ligand>
        <name>Ca(2+)</name>
        <dbReference type="ChEBI" id="CHEBI:29108"/>
    </ligand>
</feature>
<dbReference type="CDD" id="cd10277">
    <property type="entry name" value="PQQ_ADH_I"/>
    <property type="match status" value="1"/>
</dbReference>
<evidence type="ECO:0000256" key="2">
    <source>
        <dbReference type="ARBA" id="ARBA00022723"/>
    </source>
</evidence>
<evidence type="ECO:0000256" key="6">
    <source>
        <dbReference type="PIRSR" id="PIRSR617512-2"/>
    </source>
</evidence>
<dbReference type="Pfam" id="PF01011">
    <property type="entry name" value="PQQ"/>
    <property type="match status" value="2"/>
</dbReference>
<name>A0A562RGU1_9BRAD</name>
<dbReference type="PANTHER" id="PTHR32303">
    <property type="entry name" value="QUINOPROTEIN ALCOHOL DEHYDROGENASE (CYTOCHROME C)"/>
    <property type="match status" value="1"/>
</dbReference>
<evidence type="ECO:0000256" key="4">
    <source>
        <dbReference type="ARBA" id="ARBA00023002"/>
    </source>
</evidence>
<sequence>MMDGAGYARVTRGRIRRRADDGTNDKNSQEFKRMKRGTSMTRKQWYLSGFVAFTCLAATAAIAGPIESYTPVTAQRLENPEPANWMLYRRTYDGQGYSPLDQINASNVKNLTPVWTFATGVVEGHEAPPIINNGVMFVATPMGQVIALNAKTGDEYWRYKRQLPDDLFQLHPTSRGVGLWEDKLYLATTDDHVVALDAKTGKVVWDTKVQDYKKGQYMTLMPLIVDGKVIVGGSGGEFGVRGYVAAYDAKDGKELWRTYTIPGEGEPGHDTWQGDDWKNGGGSAWMTGNYDKDTKTIYWGVGNAAPWPGETHPGDNLYTSSVLALDPNNGKIKTYHQYHQNDSWDWDEVEAPMLIDLQRDGRNIKSLVHPGRDAIFWVLERTPTKINYVAGWPFVSTDVWKGIDAESGKPIVDPAHKPVIGKRVEFCPSLWGGKDWPSAAYSERTKLVYVPANENFCGGFTGEKVALKPGELWLGTKPEDIGLKTKPGADHFGELQAWDPVTGKKVWQHNFPKSQLFGSVTATAGDLVFAGGTNDRNFRAFNAKTGELLWEQKTNSGIMGMPVSYEVDGVQYIAIQSGWGVDAQRIQDALVTNNIGIEANVPQGGVIWVFALKK</sequence>
<comment type="caution">
    <text evidence="10">The sequence shown here is derived from an EMBL/GenBank/DDBJ whole genome shotgun (WGS) entry which is preliminary data.</text>
</comment>
<gene>
    <name evidence="10" type="ORF">IQ16_04161</name>
</gene>
<dbReference type="SMART" id="SM00564">
    <property type="entry name" value="PQQ"/>
    <property type="match status" value="5"/>
</dbReference>
<feature type="region of interest" description="Disordered" evidence="8">
    <location>
        <begin position="1"/>
        <end position="36"/>
    </location>
</feature>
<keyword evidence="7" id="KW-0106">Calcium</keyword>
<evidence type="ECO:0000256" key="1">
    <source>
        <dbReference type="ARBA" id="ARBA00008156"/>
    </source>
</evidence>
<dbReference type="Gene3D" id="2.140.10.10">
    <property type="entry name" value="Quinoprotein alcohol dehydrogenase-like superfamily"/>
    <property type="match status" value="1"/>
</dbReference>
<keyword evidence="11" id="KW-1185">Reference proteome</keyword>
<feature type="compositionally biased region" description="Basic and acidic residues" evidence="8">
    <location>
        <begin position="18"/>
        <end position="32"/>
    </location>
</feature>
<dbReference type="EMBL" id="VLLA01000010">
    <property type="protein sequence ID" value="TWI68317.1"/>
    <property type="molecule type" value="Genomic_DNA"/>
</dbReference>
<protein>
    <submittedName>
        <fullName evidence="10">Alcohol dehydrogenase (Cytochrome c)</fullName>
    </submittedName>
</protein>
<dbReference type="Proteomes" id="UP000316291">
    <property type="component" value="Unassembled WGS sequence"/>
</dbReference>
<feature type="domain" description="Pyrrolo-quinoline quinone repeat" evidence="9">
    <location>
        <begin position="85"/>
        <end position="382"/>
    </location>
</feature>
<reference evidence="10 11" key="1">
    <citation type="journal article" date="2015" name="Stand. Genomic Sci.">
        <title>Genomic Encyclopedia of Bacterial and Archaeal Type Strains, Phase III: the genomes of soil and plant-associated and newly described type strains.</title>
        <authorList>
            <person name="Whitman W.B."/>
            <person name="Woyke T."/>
            <person name="Klenk H.P."/>
            <person name="Zhou Y."/>
            <person name="Lilburn T.G."/>
            <person name="Beck B.J."/>
            <person name="De Vos P."/>
            <person name="Vandamme P."/>
            <person name="Eisen J.A."/>
            <person name="Garrity G."/>
            <person name="Hugenholtz P."/>
            <person name="Kyrpides N.C."/>
        </authorList>
    </citation>
    <scope>NUCLEOTIDE SEQUENCE [LARGE SCALE GENOMIC DNA]</scope>
    <source>
        <strain evidence="10 11">CGMCC 1.10948</strain>
    </source>
</reference>
<feature type="active site" description="Proton acceptor" evidence="5">
    <location>
        <position position="345"/>
    </location>
</feature>
<dbReference type="NCBIfam" id="TIGR03075">
    <property type="entry name" value="PQQ_enz_alc_DH"/>
    <property type="match status" value="1"/>
</dbReference>
<dbReference type="InterPro" id="IPR017512">
    <property type="entry name" value="PQQ_MeOH/EtOH_DH"/>
</dbReference>
<keyword evidence="4" id="KW-0560">Oxidoreductase</keyword>
<comment type="cofactor">
    <cofactor evidence="6">
        <name>pyrroloquinoline quinone</name>
        <dbReference type="ChEBI" id="CHEBI:58442"/>
    </cofactor>
    <text evidence="6">Binds 1 PQQ group per subunit.</text>
</comment>
<evidence type="ECO:0000256" key="5">
    <source>
        <dbReference type="PIRSR" id="PIRSR617512-1"/>
    </source>
</evidence>
<feature type="domain" description="Pyrrolo-quinoline quinone repeat" evidence="9">
    <location>
        <begin position="517"/>
        <end position="573"/>
    </location>
</feature>